<dbReference type="PANTHER" id="PTHR31672">
    <property type="entry name" value="BNACNNG10540D PROTEIN"/>
    <property type="match status" value="1"/>
</dbReference>
<dbReference type="InterPro" id="IPR050796">
    <property type="entry name" value="SCF_F-box_component"/>
</dbReference>
<gene>
    <name evidence="2" type="ORF">FSB_LOCUS58611</name>
</gene>
<dbReference type="InterPro" id="IPR006527">
    <property type="entry name" value="F-box-assoc_dom_typ1"/>
</dbReference>
<proteinExistence type="predicted"/>
<protein>
    <recommendedName>
        <fullName evidence="1">F-box associated beta-propeller type 1 domain-containing protein</fullName>
    </recommendedName>
</protein>
<name>A0A2N9J2R2_FAGSY</name>
<dbReference type="EMBL" id="OIVN01006330">
    <property type="protein sequence ID" value="SPD30729.1"/>
    <property type="molecule type" value="Genomic_DNA"/>
</dbReference>
<accession>A0A2N9J2R2</accession>
<reference evidence="2" key="1">
    <citation type="submission" date="2018-02" db="EMBL/GenBank/DDBJ databases">
        <authorList>
            <person name="Cohen D.B."/>
            <person name="Kent A.D."/>
        </authorList>
    </citation>
    <scope>NUCLEOTIDE SEQUENCE</scope>
</reference>
<sequence length="309" mass="35415">MELCRLICNNDNTLSELSRIKIPFSIANASNVCFCNGMFCFAEHKTLIYLWNPSIRKFKKLEASRFNYPCKVTFGLAYHSQNNDFKILRIVSFIYNHIPTEPIPVVAQIYTLSTDSWRKVDVSVQSLSGNIIDVGATPCLFFNGALHSIAYTKDHTFILSFDVNDEKFREIMLPQDYLDEEFVYSKRLVVFKGALALIAFVKEDDDLYDSMEVCYIWVMREYGVVESWTKKVVQMGNFLNFYGCTGNGGEFLISKGFDTVQLFSIDPDNQSENNHQDHPLKVCVGIQDHPLKVYTSNFMESLVLLKGKP</sequence>
<evidence type="ECO:0000313" key="2">
    <source>
        <dbReference type="EMBL" id="SPD30729.1"/>
    </source>
</evidence>
<dbReference type="InterPro" id="IPR017451">
    <property type="entry name" value="F-box-assoc_interact_dom"/>
</dbReference>
<dbReference type="AlphaFoldDB" id="A0A2N9J2R2"/>
<organism evidence="2">
    <name type="scientific">Fagus sylvatica</name>
    <name type="common">Beechnut</name>
    <dbReference type="NCBI Taxonomy" id="28930"/>
    <lineage>
        <taxon>Eukaryota</taxon>
        <taxon>Viridiplantae</taxon>
        <taxon>Streptophyta</taxon>
        <taxon>Embryophyta</taxon>
        <taxon>Tracheophyta</taxon>
        <taxon>Spermatophyta</taxon>
        <taxon>Magnoliopsida</taxon>
        <taxon>eudicotyledons</taxon>
        <taxon>Gunneridae</taxon>
        <taxon>Pentapetalae</taxon>
        <taxon>rosids</taxon>
        <taxon>fabids</taxon>
        <taxon>Fagales</taxon>
        <taxon>Fagaceae</taxon>
        <taxon>Fagus</taxon>
    </lineage>
</organism>
<evidence type="ECO:0000259" key="1">
    <source>
        <dbReference type="Pfam" id="PF07734"/>
    </source>
</evidence>
<dbReference type="PANTHER" id="PTHR31672:SF13">
    <property type="entry name" value="F-BOX PROTEIN CPR30-LIKE"/>
    <property type="match status" value="1"/>
</dbReference>
<dbReference type="NCBIfam" id="TIGR01640">
    <property type="entry name" value="F_box_assoc_1"/>
    <property type="match status" value="1"/>
</dbReference>
<dbReference type="Pfam" id="PF07734">
    <property type="entry name" value="FBA_1"/>
    <property type="match status" value="1"/>
</dbReference>
<feature type="domain" description="F-box associated beta-propeller type 1" evidence="1">
    <location>
        <begin position="26"/>
        <end position="273"/>
    </location>
</feature>